<organism evidence="1 2">
    <name type="scientific">Pterulicium gracile</name>
    <dbReference type="NCBI Taxonomy" id="1884261"/>
    <lineage>
        <taxon>Eukaryota</taxon>
        <taxon>Fungi</taxon>
        <taxon>Dikarya</taxon>
        <taxon>Basidiomycota</taxon>
        <taxon>Agaricomycotina</taxon>
        <taxon>Agaricomycetes</taxon>
        <taxon>Agaricomycetidae</taxon>
        <taxon>Agaricales</taxon>
        <taxon>Pleurotineae</taxon>
        <taxon>Pterulaceae</taxon>
        <taxon>Pterulicium</taxon>
    </lineage>
</organism>
<evidence type="ECO:0000313" key="2">
    <source>
        <dbReference type="Proteomes" id="UP000305067"/>
    </source>
</evidence>
<accession>A0A5C3QAY3</accession>
<dbReference type="AlphaFoldDB" id="A0A5C3QAY3"/>
<gene>
    <name evidence="1" type="ORF">BDV98DRAFT_584612</name>
</gene>
<proteinExistence type="predicted"/>
<dbReference type="STRING" id="1884261.A0A5C3QAY3"/>
<keyword evidence="2" id="KW-1185">Reference proteome</keyword>
<protein>
    <submittedName>
        <fullName evidence="1">Uncharacterized protein</fullName>
    </submittedName>
</protein>
<dbReference type="Proteomes" id="UP000305067">
    <property type="component" value="Unassembled WGS sequence"/>
</dbReference>
<sequence length="317" mass="35263">MLQYNLELRLNRLRRQGDLLFPTTKLDYGVHDNKGQYPPIPKDQEVKMGKGGKCENGLPIVYRVLCAAHHVPSIPVAIYHPRKSALARFSLQRERILRTAFFAVLKTGVRIAVLVALVNAVIHGGGRAVERHYAGEGTDCLNITACGHGLDPSLEFEVVTTTSALGRAQTICTNEGTAEAVLLKKDLAKLSKSVKERKTVLLQELSRKEALSSADEHWLAQEGKLIDEERIVETLDNASGYEREIARINNRRQFPCSEAKVPEKERKKPVIVDKKVKKFSTGKKQNASLKICVEALDVFHGLGQKHQGKTAGIMKDR</sequence>
<name>A0A5C3QAY3_9AGAR</name>
<evidence type="ECO:0000313" key="1">
    <source>
        <dbReference type="EMBL" id="TFK98716.1"/>
    </source>
</evidence>
<dbReference type="EMBL" id="ML178837">
    <property type="protein sequence ID" value="TFK98716.1"/>
    <property type="molecule type" value="Genomic_DNA"/>
</dbReference>
<dbReference type="OrthoDB" id="2507562at2759"/>
<reference evidence="1 2" key="1">
    <citation type="journal article" date="2019" name="Nat. Ecol. Evol.">
        <title>Megaphylogeny resolves global patterns of mushroom evolution.</title>
        <authorList>
            <person name="Varga T."/>
            <person name="Krizsan K."/>
            <person name="Foldi C."/>
            <person name="Dima B."/>
            <person name="Sanchez-Garcia M."/>
            <person name="Sanchez-Ramirez S."/>
            <person name="Szollosi G.J."/>
            <person name="Szarkandi J.G."/>
            <person name="Papp V."/>
            <person name="Albert L."/>
            <person name="Andreopoulos W."/>
            <person name="Angelini C."/>
            <person name="Antonin V."/>
            <person name="Barry K.W."/>
            <person name="Bougher N.L."/>
            <person name="Buchanan P."/>
            <person name="Buyck B."/>
            <person name="Bense V."/>
            <person name="Catcheside P."/>
            <person name="Chovatia M."/>
            <person name="Cooper J."/>
            <person name="Damon W."/>
            <person name="Desjardin D."/>
            <person name="Finy P."/>
            <person name="Geml J."/>
            <person name="Haridas S."/>
            <person name="Hughes K."/>
            <person name="Justo A."/>
            <person name="Karasinski D."/>
            <person name="Kautmanova I."/>
            <person name="Kiss B."/>
            <person name="Kocsube S."/>
            <person name="Kotiranta H."/>
            <person name="LaButti K.M."/>
            <person name="Lechner B.E."/>
            <person name="Liimatainen K."/>
            <person name="Lipzen A."/>
            <person name="Lukacs Z."/>
            <person name="Mihaltcheva S."/>
            <person name="Morgado L.N."/>
            <person name="Niskanen T."/>
            <person name="Noordeloos M.E."/>
            <person name="Ohm R.A."/>
            <person name="Ortiz-Santana B."/>
            <person name="Ovrebo C."/>
            <person name="Racz N."/>
            <person name="Riley R."/>
            <person name="Savchenko A."/>
            <person name="Shiryaev A."/>
            <person name="Soop K."/>
            <person name="Spirin V."/>
            <person name="Szebenyi C."/>
            <person name="Tomsovsky M."/>
            <person name="Tulloss R.E."/>
            <person name="Uehling J."/>
            <person name="Grigoriev I.V."/>
            <person name="Vagvolgyi C."/>
            <person name="Papp T."/>
            <person name="Martin F.M."/>
            <person name="Miettinen O."/>
            <person name="Hibbett D.S."/>
            <person name="Nagy L.G."/>
        </authorList>
    </citation>
    <scope>NUCLEOTIDE SEQUENCE [LARGE SCALE GENOMIC DNA]</scope>
    <source>
        <strain evidence="1 2">CBS 309.79</strain>
    </source>
</reference>